<dbReference type="RefSeq" id="WP_133437163.1">
    <property type="nucleotide sequence ID" value="NZ_JAUFSA010000004.1"/>
</dbReference>
<dbReference type="Proteomes" id="UP001229081">
    <property type="component" value="Unassembled WGS sequence"/>
</dbReference>
<name>A0AAJ1S8F4_9MYCO</name>
<organism evidence="1 2">
    <name type="scientific">Mycobacterium paragordonae</name>
    <dbReference type="NCBI Taxonomy" id="1389713"/>
    <lineage>
        <taxon>Bacteria</taxon>
        <taxon>Bacillati</taxon>
        <taxon>Actinomycetota</taxon>
        <taxon>Actinomycetes</taxon>
        <taxon>Mycobacteriales</taxon>
        <taxon>Mycobacteriaceae</taxon>
        <taxon>Mycobacterium</taxon>
    </lineage>
</organism>
<evidence type="ECO:0000313" key="2">
    <source>
        <dbReference type="Proteomes" id="UP001229081"/>
    </source>
</evidence>
<protein>
    <submittedName>
        <fullName evidence="1">Uncharacterized protein</fullName>
    </submittedName>
</protein>
<dbReference type="EMBL" id="JAUFSA010000004">
    <property type="protein sequence ID" value="MDP7739277.1"/>
    <property type="molecule type" value="Genomic_DNA"/>
</dbReference>
<gene>
    <name evidence="1" type="ORF">QXL92_31580</name>
</gene>
<proteinExistence type="predicted"/>
<accession>A0AAJ1S8F4</accession>
<sequence length="132" mass="14948">MDVDAPEEFFDWLDRTEAKARSGNEPARRLLARAVDALAQLRALAAAPQTETPDLKRVRQSRHYPVWRTSHPYDRDIAFRLICWFPPESSTVVVALFGADKAQMGDVFYDSVGARADAAIRQWIVQKGTDDE</sequence>
<comment type="caution">
    <text evidence="1">The sequence shown here is derived from an EMBL/GenBank/DDBJ whole genome shotgun (WGS) entry which is preliminary data.</text>
</comment>
<evidence type="ECO:0000313" key="1">
    <source>
        <dbReference type="EMBL" id="MDP7739277.1"/>
    </source>
</evidence>
<reference evidence="1" key="1">
    <citation type="submission" date="2023-06" db="EMBL/GenBank/DDBJ databases">
        <title>Identification of two novel mycobacterium reveal diversities and complexities of Mycobacterium gordonae clade.</title>
        <authorList>
            <person name="Matsumoto Y."/>
            <person name="Nakamura S."/>
            <person name="Motooka D."/>
            <person name="Fukushima K."/>
        </authorList>
    </citation>
    <scope>NUCLEOTIDE SEQUENCE</scope>
    <source>
        <strain evidence="1">TY812</strain>
    </source>
</reference>
<dbReference type="AlphaFoldDB" id="A0AAJ1S8F4"/>